<dbReference type="Proteomes" id="UP001214628">
    <property type="component" value="Chromosome 7"/>
</dbReference>
<dbReference type="PANTHER" id="PTHR31001:SF76">
    <property type="entry name" value="ZN(2)-C6 FUNGAL-TYPE DOMAIN-CONTAINING PROTEIN"/>
    <property type="match status" value="1"/>
</dbReference>
<feature type="region of interest" description="Disordered" evidence="3">
    <location>
        <begin position="1"/>
        <end position="39"/>
    </location>
</feature>
<dbReference type="SMART" id="SM00906">
    <property type="entry name" value="Fungal_trans"/>
    <property type="match status" value="1"/>
</dbReference>
<reference evidence="5" key="1">
    <citation type="submission" date="2023-02" db="EMBL/GenBank/DDBJ databases">
        <title>Mating type loci evolution in Malassezia.</title>
        <authorList>
            <person name="Coelho M.A."/>
        </authorList>
    </citation>
    <scope>NUCLEOTIDE SEQUENCE</scope>
    <source>
        <strain evidence="5">CBS 14136</strain>
    </source>
</reference>
<protein>
    <recommendedName>
        <fullName evidence="4">Xylanolytic transcriptional activator regulatory domain-containing protein</fullName>
    </recommendedName>
</protein>
<evidence type="ECO:0000313" key="5">
    <source>
        <dbReference type="EMBL" id="WFD45255.1"/>
    </source>
</evidence>
<dbReference type="GO" id="GO:0005634">
    <property type="term" value="C:nucleus"/>
    <property type="evidence" value="ECO:0007669"/>
    <property type="project" value="UniProtKB-SubCell"/>
</dbReference>
<dbReference type="InterPro" id="IPR050613">
    <property type="entry name" value="Sec_Metabolite_Reg"/>
</dbReference>
<organism evidence="5 6">
    <name type="scientific">Malassezia psittaci</name>
    <dbReference type="NCBI Taxonomy" id="1821823"/>
    <lineage>
        <taxon>Eukaryota</taxon>
        <taxon>Fungi</taxon>
        <taxon>Dikarya</taxon>
        <taxon>Basidiomycota</taxon>
        <taxon>Ustilaginomycotina</taxon>
        <taxon>Malasseziomycetes</taxon>
        <taxon>Malasseziales</taxon>
        <taxon>Malasseziaceae</taxon>
        <taxon>Malassezia</taxon>
    </lineage>
</organism>
<evidence type="ECO:0000259" key="4">
    <source>
        <dbReference type="SMART" id="SM00906"/>
    </source>
</evidence>
<evidence type="ECO:0000256" key="3">
    <source>
        <dbReference type="SAM" id="MobiDB-lite"/>
    </source>
</evidence>
<sequence length="658" mass="74394">MDGTDPARPTKMRRMRKPRDQGNGPASLSPGVDDDLDDLSAEPPLAFSRAAGVLPLPLYEESKSLAATFQNQLEDWERRMESFFVLLPAPGDLDAIVTLFFERLEPLVGCMCESLFLREYEKLKACIPSNLWLAAQSRKSSKSTYSQFWAYPENYGLLALLFAILNASCDSMHLETHPARSAWAYYDFGGDFGQVLDNLHSASISLLTASQYLERPTLWILQAIILLQRRAYNKFLISVNVIANALAIRIAQSMGLNRLGSLKDDLKRVRSHTTLQDHPQGWVVGYLPWVREFAPNDLQKRELARKIWTTLVAADWLRSMHFDFSYMITDETNHTAPPAALTDEELNVVETLPDAIIDDPKRPSPQTYHRILLSLSRTVRSASQILMDKMLRHETLQLDLAQVREMDMQIGNVVQELPSYFRFDGISELSSSVQSIIARYPYLAVQRLLLQEMIHFRMLVLHAPHLHTVMRDPSDRRSLVACIEGACVVVTVWEELQRDDKSNPQIHYIKWHLIVAAVVLDSIIACIHANQSATSETDYWRLKSSLRNAVNFLHEPDTQNLLKRLPKAMPLDHLQRFCGSPEPPEKQEQHHPSSALPIASPFVNDFAQLGDAIPRSGVPDGTLDDADLLSSLDFLLTENGASMPDMNLFDFDPSQIGL</sequence>
<dbReference type="PANTHER" id="PTHR31001">
    <property type="entry name" value="UNCHARACTERIZED TRANSCRIPTIONAL REGULATORY PROTEIN"/>
    <property type="match status" value="1"/>
</dbReference>
<gene>
    <name evidence="5" type="ORF">MPSI1_003937</name>
</gene>
<evidence type="ECO:0000256" key="2">
    <source>
        <dbReference type="ARBA" id="ARBA00023242"/>
    </source>
</evidence>
<evidence type="ECO:0000256" key="1">
    <source>
        <dbReference type="ARBA" id="ARBA00004123"/>
    </source>
</evidence>
<keyword evidence="6" id="KW-1185">Reference proteome</keyword>
<dbReference type="GO" id="GO:0003677">
    <property type="term" value="F:DNA binding"/>
    <property type="evidence" value="ECO:0007669"/>
    <property type="project" value="InterPro"/>
</dbReference>
<dbReference type="GO" id="GO:0006351">
    <property type="term" value="P:DNA-templated transcription"/>
    <property type="evidence" value="ECO:0007669"/>
    <property type="project" value="InterPro"/>
</dbReference>
<dbReference type="EMBL" id="CP118381">
    <property type="protein sequence ID" value="WFD45255.1"/>
    <property type="molecule type" value="Genomic_DNA"/>
</dbReference>
<feature type="domain" description="Xylanolytic transcriptional activator regulatory" evidence="4">
    <location>
        <begin position="240"/>
        <end position="344"/>
    </location>
</feature>
<dbReference type="InterPro" id="IPR007219">
    <property type="entry name" value="XnlR_reg_dom"/>
</dbReference>
<keyword evidence="2" id="KW-0539">Nucleus</keyword>
<comment type="subcellular location">
    <subcellularLocation>
        <location evidence="1">Nucleus</location>
    </subcellularLocation>
</comment>
<name>A0AAF0JFX9_9BASI</name>
<proteinExistence type="predicted"/>
<dbReference type="CDD" id="cd12148">
    <property type="entry name" value="fungal_TF_MHR"/>
    <property type="match status" value="1"/>
</dbReference>
<evidence type="ECO:0000313" key="6">
    <source>
        <dbReference type="Proteomes" id="UP001214628"/>
    </source>
</evidence>
<feature type="region of interest" description="Disordered" evidence="3">
    <location>
        <begin position="574"/>
        <end position="593"/>
    </location>
</feature>
<dbReference type="GO" id="GO:0008270">
    <property type="term" value="F:zinc ion binding"/>
    <property type="evidence" value="ECO:0007669"/>
    <property type="project" value="InterPro"/>
</dbReference>
<accession>A0AAF0JFX9</accession>
<dbReference type="AlphaFoldDB" id="A0AAF0JFX9"/>